<dbReference type="AlphaFoldDB" id="A0A426Z0E6"/>
<evidence type="ECO:0000313" key="2">
    <source>
        <dbReference type="Proteomes" id="UP000287651"/>
    </source>
</evidence>
<accession>A0A426Z0E6</accession>
<proteinExistence type="predicted"/>
<organism evidence="1 2">
    <name type="scientific">Ensete ventricosum</name>
    <name type="common">Abyssinian banana</name>
    <name type="synonym">Musa ensete</name>
    <dbReference type="NCBI Taxonomy" id="4639"/>
    <lineage>
        <taxon>Eukaryota</taxon>
        <taxon>Viridiplantae</taxon>
        <taxon>Streptophyta</taxon>
        <taxon>Embryophyta</taxon>
        <taxon>Tracheophyta</taxon>
        <taxon>Spermatophyta</taxon>
        <taxon>Magnoliopsida</taxon>
        <taxon>Liliopsida</taxon>
        <taxon>Zingiberales</taxon>
        <taxon>Musaceae</taxon>
        <taxon>Ensete</taxon>
    </lineage>
</organism>
<protein>
    <submittedName>
        <fullName evidence="1">Uncharacterized protein</fullName>
    </submittedName>
</protein>
<reference evidence="1 2" key="1">
    <citation type="journal article" date="2014" name="Agronomy (Basel)">
        <title>A Draft Genome Sequence for Ensete ventricosum, the Drought-Tolerant Tree Against Hunger.</title>
        <authorList>
            <person name="Harrison J."/>
            <person name="Moore K.A."/>
            <person name="Paszkiewicz K."/>
            <person name="Jones T."/>
            <person name="Grant M."/>
            <person name="Ambacheew D."/>
            <person name="Muzemil S."/>
            <person name="Studholme D.J."/>
        </authorList>
    </citation>
    <scope>NUCLEOTIDE SEQUENCE [LARGE SCALE GENOMIC DNA]</scope>
</reference>
<gene>
    <name evidence="1" type="ORF">B296_00028322</name>
</gene>
<evidence type="ECO:0000313" key="1">
    <source>
        <dbReference type="EMBL" id="RRT57424.1"/>
    </source>
</evidence>
<sequence>MTIGLQHYSTTEIFRDHLSPPSRTSSALKISSTSSAVDDDFYTRSPASSLLQPLFSLPRALVRATAHRLLRQLLCLLSTPLTPTIVVATTALVGHNCYPLLRSIASCCQTTVSRRHQSWRLLVRRLSQFLYRCVLLHDAIFLVHHHCRIRTNKQRHLPYPISNKFLLAVKRR</sequence>
<dbReference type="Proteomes" id="UP000287651">
    <property type="component" value="Unassembled WGS sequence"/>
</dbReference>
<dbReference type="EMBL" id="AMZH03009169">
    <property type="protein sequence ID" value="RRT57424.1"/>
    <property type="molecule type" value="Genomic_DNA"/>
</dbReference>
<comment type="caution">
    <text evidence="1">The sequence shown here is derived from an EMBL/GenBank/DDBJ whole genome shotgun (WGS) entry which is preliminary data.</text>
</comment>
<name>A0A426Z0E6_ENSVE</name>